<dbReference type="AlphaFoldDB" id="A0A3G6J149"/>
<dbReference type="Proteomes" id="UP000271587">
    <property type="component" value="Chromosome"/>
</dbReference>
<feature type="region of interest" description="Disordered" evidence="1">
    <location>
        <begin position="83"/>
        <end position="103"/>
    </location>
</feature>
<feature type="compositionally biased region" description="Polar residues" evidence="1">
    <location>
        <begin position="83"/>
        <end position="92"/>
    </location>
</feature>
<gene>
    <name evidence="3" type="ORF">CGERO_07275</name>
</gene>
<protein>
    <recommendedName>
        <fullName evidence="5">Secreted protein</fullName>
    </recommendedName>
</protein>
<keyword evidence="4" id="KW-1185">Reference proteome</keyword>
<feature type="signal peptide" evidence="2">
    <location>
        <begin position="1"/>
        <end position="30"/>
    </location>
</feature>
<accession>A0A3G6J149</accession>
<proteinExistence type="predicted"/>
<dbReference type="InterPro" id="IPR046230">
    <property type="entry name" value="DUF6263"/>
</dbReference>
<evidence type="ECO:0008006" key="5">
    <source>
        <dbReference type="Google" id="ProtNLM"/>
    </source>
</evidence>
<sequence precursor="true">MWHTKTFSTQHHLRAVAGASAALLLGAVLSACGSQDSTNVEDAVGVTVEAPKVTVLEPGAQPGRELRYQDDGAEQNINIQMSSGFSNTTANTGEFDPQAPAGGEVTTLKSQAKATATFDQDARSVLVVLDAPKIDDLEVAQDVASTEGFQAAWFSDATGKVSSVNFAAPAEATDRGRGITEDYLRTLMSSQVVFPEQPLGVGAQWSVEARVTLGANMLQTTTYTITAIDGDVIELDAEVQRRPSEGAIEDGDTTLEVLASTTTNKSHISVDLRKPLPSAGLIAATTRVIYGQDSSPLRVLQDFTTAVQYS</sequence>
<dbReference type="PROSITE" id="PS51257">
    <property type="entry name" value="PROKAR_LIPOPROTEIN"/>
    <property type="match status" value="1"/>
</dbReference>
<evidence type="ECO:0000313" key="3">
    <source>
        <dbReference type="EMBL" id="AZA11755.1"/>
    </source>
</evidence>
<reference evidence="3 4" key="1">
    <citation type="submission" date="2018-11" db="EMBL/GenBank/DDBJ databases">
        <authorList>
            <person name="Kleinhagauer T."/>
            <person name="Glaeser S.P."/>
            <person name="Spergser J."/>
            <person name="Ruckert C."/>
            <person name="Kaempfer P."/>
            <person name="Busse H.-J."/>
        </authorList>
    </citation>
    <scope>NUCLEOTIDE SEQUENCE [LARGE SCALE GENOMIC DNA]</scope>
    <source>
        <strain evidence="3 4">W8</strain>
    </source>
</reference>
<dbReference type="KEGG" id="cgk:CGERO_07275"/>
<keyword evidence="2" id="KW-0732">Signal</keyword>
<evidence type="ECO:0000256" key="1">
    <source>
        <dbReference type="SAM" id="MobiDB-lite"/>
    </source>
</evidence>
<dbReference type="EMBL" id="CP033897">
    <property type="protein sequence ID" value="AZA11755.1"/>
    <property type="molecule type" value="Genomic_DNA"/>
</dbReference>
<feature type="chain" id="PRO_5039319717" description="Secreted protein" evidence="2">
    <location>
        <begin position="31"/>
        <end position="310"/>
    </location>
</feature>
<evidence type="ECO:0000256" key="2">
    <source>
        <dbReference type="SAM" id="SignalP"/>
    </source>
</evidence>
<evidence type="ECO:0000313" key="4">
    <source>
        <dbReference type="Proteomes" id="UP000271587"/>
    </source>
</evidence>
<dbReference type="OrthoDB" id="4566419at2"/>
<dbReference type="RefSeq" id="WP_123934597.1">
    <property type="nucleotide sequence ID" value="NZ_CP033897.1"/>
</dbReference>
<name>A0A3G6J149_9CORY</name>
<dbReference type="Pfam" id="PF19777">
    <property type="entry name" value="DUF6263"/>
    <property type="match status" value="1"/>
</dbReference>
<organism evidence="3 4">
    <name type="scientific">Corynebacterium gerontici</name>
    <dbReference type="NCBI Taxonomy" id="2079234"/>
    <lineage>
        <taxon>Bacteria</taxon>
        <taxon>Bacillati</taxon>
        <taxon>Actinomycetota</taxon>
        <taxon>Actinomycetes</taxon>
        <taxon>Mycobacteriales</taxon>
        <taxon>Corynebacteriaceae</taxon>
        <taxon>Corynebacterium</taxon>
    </lineage>
</organism>